<keyword evidence="6" id="KW-0812">Transmembrane</keyword>
<dbReference type="EMBL" id="CAICTM010000172">
    <property type="protein sequence ID" value="CAB9503667.1"/>
    <property type="molecule type" value="Genomic_DNA"/>
</dbReference>
<evidence type="ECO:0000313" key="9">
    <source>
        <dbReference type="EMBL" id="CAB9503667.1"/>
    </source>
</evidence>
<dbReference type="PROSITE" id="PS50145">
    <property type="entry name" value="ZF_TRAF"/>
    <property type="match status" value="1"/>
</dbReference>
<keyword evidence="1 4" id="KW-0479">Metal-binding</keyword>
<dbReference type="Proteomes" id="UP001153069">
    <property type="component" value="Unassembled WGS sequence"/>
</dbReference>
<feature type="transmembrane region" description="Helical" evidence="6">
    <location>
        <begin position="571"/>
        <end position="592"/>
    </location>
</feature>
<evidence type="ECO:0000256" key="2">
    <source>
        <dbReference type="ARBA" id="ARBA00022771"/>
    </source>
</evidence>
<protein>
    <submittedName>
        <fullName evidence="9">TRAF-type zinc finger</fullName>
    </submittedName>
</protein>
<feature type="compositionally biased region" description="Basic and acidic residues" evidence="5">
    <location>
        <begin position="20"/>
        <end position="29"/>
    </location>
</feature>
<feature type="transmembrane region" description="Helical" evidence="6">
    <location>
        <begin position="541"/>
        <end position="559"/>
    </location>
</feature>
<evidence type="ECO:0000256" key="4">
    <source>
        <dbReference type="PROSITE-ProRule" id="PRU00207"/>
    </source>
</evidence>
<dbReference type="OrthoDB" id="10062218at2759"/>
<dbReference type="GO" id="GO:0008270">
    <property type="term" value="F:zinc ion binding"/>
    <property type="evidence" value="ECO:0007669"/>
    <property type="project" value="UniProtKB-KW"/>
</dbReference>
<feature type="compositionally biased region" description="Acidic residues" evidence="5">
    <location>
        <begin position="30"/>
        <end position="49"/>
    </location>
</feature>
<gene>
    <name evidence="9" type="ORF">SEMRO_173_G076230.1</name>
</gene>
<evidence type="ECO:0000313" key="10">
    <source>
        <dbReference type="Proteomes" id="UP001153069"/>
    </source>
</evidence>
<evidence type="ECO:0000259" key="7">
    <source>
        <dbReference type="PROSITE" id="PS50089"/>
    </source>
</evidence>
<proteinExistence type="predicted"/>
<accession>A0A9N8H8K9</accession>
<dbReference type="InterPro" id="IPR001293">
    <property type="entry name" value="Znf_TRAF"/>
</dbReference>
<feature type="zinc finger region" description="TRAF-type" evidence="4">
    <location>
        <begin position="214"/>
        <end position="263"/>
    </location>
</feature>
<name>A0A9N8H8K9_9STRA</name>
<feature type="compositionally biased region" description="Acidic residues" evidence="5">
    <location>
        <begin position="57"/>
        <end position="73"/>
    </location>
</feature>
<comment type="caution">
    <text evidence="9">The sequence shown here is derived from an EMBL/GenBank/DDBJ whole genome shotgun (WGS) entry which is preliminary data.</text>
</comment>
<organism evidence="9 10">
    <name type="scientific">Seminavis robusta</name>
    <dbReference type="NCBI Taxonomy" id="568900"/>
    <lineage>
        <taxon>Eukaryota</taxon>
        <taxon>Sar</taxon>
        <taxon>Stramenopiles</taxon>
        <taxon>Ochrophyta</taxon>
        <taxon>Bacillariophyta</taxon>
        <taxon>Bacillariophyceae</taxon>
        <taxon>Bacillariophycidae</taxon>
        <taxon>Naviculales</taxon>
        <taxon>Naviculaceae</taxon>
        <taxon>Seminavis</taxon>
    </lineage>
</organism>
<sequence length="850" mass="97315">MAHLGDRRYSGRVRVEDLLLHDMAHRPDPEGEVIPDPSDDEEEEEEDNTSTDYGEYFQEEEEEEENDYDEEDEDVDNALEDFWAHSFGGFARIPYDSEDDDDDSDDSRFTGHQWRHRHTDNSHEDEVPLEELKVSVLPDREQEWRSDFDRDVEDHLCAICISVVQDPVGCGVCQGRFCRACLHRHYHNRSNSSIGVSKCPTCRNLMVRGVVTDSHYAAFLASEPFTCRYQHCGLRILAEQLRRHEKLFCLGVRVACKYAPLGCEWKGYKGSVRYHEAHECGIATNPGLLAFISKNRQANSRLQKRIRDLEHKQDHEIRMVRHQIQSALRRQEFQRHHHHQQQQQQQNVRQASQRHIHHHSHTDESDTPGQYKINNPFHLMLLVCHSFVTPRAVTSRSPWRGIVTSYCKRAFIHNSVALSPMMIIVAKLSVHLWKQKEHFVTHGYTVADTVHQLWAKRGKNNNGTTEDMENIVQGPFSTADWLRLVAVPLAGMVAWASLHSDPHSPISWSGDLPPRGHDFDNEEDDDDDEDRPRPFHKRWQRANYTVAILILYACALSLLQHDAIANGKHFGILVACILYTSLVVPTMLISFLEAAARNGRYLRQPDRGLAHQVRLNLTHGNANAPLVVVMTCTFGILLCDSWVVFLDVWYLSAFVRYRVLPVLVRNPRENLKFILQACFQDDGRTGMYMVYTRYLTAFFAMAMWFLERVVKKTKSYVFQSSTKMAATIDSGHPEMLELEEATACPANETTTTTTSSTAMTVAITTASSFADPLWQAAKARLVVLGAVLGTTVLLSQVFQLAGRFGIHAFHTGRTVADFQWEQQQFLARVYVPGAFLFLLYVLALQQICEI</sequence>
<evidence type="ECO:0000256" key="1">
    <source>
        <dbReference type="ARBA" id="ARBA00022723"/>
    </source>
</evidence>
<dbReference type="Gene3D" id="3.30.40.10">
    <property type="entry name" value="Zinc/RING finger domain, C3HC4 (zinc finger)"/>
    <property type="match status" value="1"/>
</dbReference>
<keyword evidence="6" id="KW-1133">Transmembrane helix</keyword>
<keyword evidence="2 4" id="KW-0863">Zinc-finger</keyword>
<evidence type="ECO:0000256" key="5">
    <source>
        <dbReference type="SAM" id="MobiDB-lite"/>
    </source>
</evidence>
<dbReference type="InterPro" id="IPR013083">
    <property type="entry name" value="Znf_RING/FYVE/PHD"/>
</dbReference>
<feature type="region of interest" description="Disordered" evidence="5">
    <location>
        <begin position="328"/>
        <end position="370"/>
    </location>
</feature>
<feature type="transmembrane region" description="Helical" evidence="6">
    <location>
        <begin position="781"/>
        <end position="805"/>
    </location>
</feature>
<feature type="transmembrane region" description="Helical" evidence="6">
    <location>
        <begin position="688"/>
        <end position="706"/>
    </location>
</feature>
<feature type="compositionally biased region" description="Low complexity" evidence="5">
    <location>
        <begin position="341"/>
        <end position="351"/>
    </location>
</feature>
<feature type="domain" description="RING-type" evidence="7">
    <location>
        <begin position="157"/>
        <end position="203"/>
    </location>
</feature>
<dbReference type="PROSITE" id="PS50089">
    <property type="entry name" value="ZF_RING_2"/>
    <property type="match status" value="1"/>
</dbReference>
<feature type="compositionally biased region" description="Acidic residues" evidence="5">
    <location>
        <begin position="520"/>
        <end position="529"/>
    </location>
</feature>
<keyword evidence="3 4" id="KW-0862">Zinc</keyword>
<keyword evidence="6" id="KW-0472">Membrane</keyword>
<feature type="domain" description="TRAF-type" evidence="8">
    <location>
        <begin position="214"/>
        <end position="263"/>
    </location>
</feature>
<feature type="region of interest" description="Disordered" evidence="5">
    <location>
        <begin position="96"/>
        <end position="127"/>
    </location>
</feature>
<feature type="region of interest" description="Disordered" evidence="5">
    <location>
        <begin position="20"/>
        <end position="73"/>
    </location>
</feature>
<feature type="transmembrane region" description="Helical" evidence="6">
    <location>
        <begin position="624"/>
        <end position="651"/>
    </location>
</feature>
<evidence type="ECO:0000256" key="6">
    <source>
        <dbReference type="SAM" id="Phobius"/>
    </source>
</evidence>
<feature type="region of interest" description="Disordered" evidence="5">
    <location>
        <begin position="507"/>
        <end position="534"/>
    </location>
</feature>
<reference evidence="9" key="1">
    <citation type="submission" date="2020-06" db="EMBL/GenBank/DDBJ databases">
        <authorList>
            <consortium name="Plant Systems Biology data submission"/>
        </authorList>
    </citation>
    <scope>NUCLEOTIDE SEQUENCE</scope>
    <source>
        <strain evidence="9">D6</strain>
    </source>
</reference>
<feature type="transmembrane region" description="Helical" evidence="6">
    <location>
        <begin position="410"/>
        <end position="430"/>
    </location>
</feature>
<dbReference type="AlphaFoldDB" id="A0A9N8H8K9"/>
<feature type="transmembrane region" description="Helical" evidence="6">
    <location>
        <begin position="825"/>
        <end position="844"/>
    </location>
</feature>
<keyword evidence="10" id="KW-1185">Reference proteome</keyword>
<feature type="compositionally biased region" description="Acidic residues" evidence="5">
    <location>
        <begin position="96"/>
        <end position="105"/>
    </location>
</feature>
<dbReference type="SUPFAM" id="SSF57850">
    <property type="entry name" value="RING/U-box"/>
    <property type="match status" value="1"/>
</dbReference>
<dbReference type="InterPro" id="IPR001841">
    <property type="entry name" value="Znf_RING"/>
</dbReference>
<evidence type="ECO:0000256" key="3">
    <source>
        <dbReference type="ARBA" id="ARBA00022833"/>
    </source>
</evidence>
<evidence type="ECO:0000259" key="8">
    <source>
        <dbReference type="PROSITE" id="PS50145"/>
    </source>
</evidence>